<evidence type="ECO:0000313" key="1">
    <source>
        <dbReference type="EMBL" id="KAI4319976.1"/>
    </source>
</evidence>
<evidence type="ECO:0000313" key="2">
    <source>
        <dbReference type="Proteomes" id="UP001057402"/>
    </source>
</evidence>
<dbReference type="EMBL" id="CM042889">
    <property type="protein sequence ID" value="KAI4319976.1"/>
    <property type="molecule type" value="Genomic_DNA"/>
</dbReference>
<dbReference type="Proteomes" id="UP001057402">
    <property type="component" value="Chromosome 10"/>
</dbReference>
<proteinExistence type="predicted"/>
<gene>
    <name evidence="1" type="ORF">MLD38_033506</name>
</gene>
<accession>A0ACB9M8T6</accession>
<comment type="caution">
    <text evidence="1">The sequence shown here is derived from an EMBL/GenBank/DDBJ whole genome shotgun (WGS) entry which is preliminary data.</text>
</comment>
<name>A0ACB9M8T6_9MYRT</name>
<reference evidence="2" key="1">
    <citation type="journal article" date="2023" name="Front. Plant Sci.">
        <title>Chromosomal-level genome assembly of Melastoma candidum provides insights into trichome evolution.</title>
        <authorList>
            <person name="Zhong Y."/>
            <person name="Wu W."/>
            <person name="Sun C."/>
            <person name="Zou P."/>
            <person name="Liu Y."/>
            <person name="Dai S."/>
            <person name="Zhou R."/>
        </authorList>
    </citation>
    <scope>NUCLEOTIDE SEQUENCE [LARGE SCALE GENOMIC DNA]</scope>
</reference>
<sequence>MARDIEADQHEDYGDNHNRIIVVDAFKDRDVPPWKDQITVRAMLIGLILSIVFNFIVCKLNLTTGVIPSFNVAAGLLDFAIVRFWTALLDKCSLLKAPLYPPGEHSYSDMRGRLPGDRLQQWDSELFDGDEREDGCSNGIREHAC</sequence>
<keyword evidence="2" id="KW-1185">Reference proteome</keyword>
<protein>
    <submittedName>
        <fullName evidence="1">Uncharacterized protein</fullName>
    </submittedName>
</protein>
<organism evidence="1 2">
    <name type="scientific">Melastoma candidum</name>
    <dbReference type="NCBI Taxonomy" id="119954"/>
    <lineage>
        <taxon>Eukaryota</taxon>
        <taxon>Viridiplantae</taxon>
        <taxon>Streptophyta</taxon>
        <taxon>Embryophyta</taxon>
        <taxon>Tracheophyta</taxon>
        <taxon>Spermatophyta</taxon>
        <taxon>Magnoliopsida</taxon>
        <taxon>eudicotyledons</taxon>
        <taxon>Gunneridae</taxon>
        <taxon>Pentapetalae</taxon>
        <taxon>rosids</taxon>
        <taxon>malvids</taxon>
        <taxon>Myrtales</taxon>
        <taxon>Melastomataceae</taxon>
        <taxon>Melastomatoideae</taxon>
        <taxon>Melastomateae</taxon>
        <taxon>Melastoma</taxon>
    </lineage>
</organism>